<proteinExistence type="predicted"/>
<sequence length="134" mass="15079">MRSWHQRWWIYRPRILLCGTLPLLAWFVPDPFLPAVVAYLGYCVAYWVSGFFGINPSFHYFMREAVPASRCLGGLGISIGVLGVALTGIGSAWHSEILKILGYTGLYVAIESALSTREANCRYLLQAPRSRRQP</sequence>
<keyword evidence="1" id="KW-0812">Transmembrane</keyword>
<gene>
    <name evidence="2" type="ORF">GALL_294100</name>
</gene>
<reference evidence="2" key="1">
    <citation type="submission" date="2016-10" db="EMBL/GenBank/DDBJ databases">
        <title>Sequence of Gallionella enrichment culture.</title>
        <authorList>
            <person name="Poehlein A."/>
            <person name="Muehling M."/>
            <person name="Daniel R."/>
        </authorList>
    </citation>
    <scope>NUCLEOTIDE SEQUENCE</scope>
</reference>
<organism evidence="2">
    <name type="scientific">mine drainage metagenome</name>
    <dbReference type="NCBI Taxonomy" id="410659"/>
    <lineage>
        <taxon>unclassified sequences</taxon>
        <taxon>metagenomes</taxon>
        <taxon>ecological metagenomes</taxon>
    </lineage>
</organism>
<evidence type="ECO:0000313" key="2">
    <source>
        <dbReference type="EMBL" id="OIQ88708.1"/>
    </source>
</evidence>
<comment type="caution">
    <text evidence="2">The sequence shown here is derived from an EMBL/GenBank/DDBJ whole genome shotgun (WGS) entry which is preliminary data.</text>
</comment>
<accession>A0A1J5R9C5</accession>
<feature type="transmembrane region" description="Helical" evidence="1">
    <location>
        <begin position="74"/>
        <end position="93"/>
    </location>
</feature>
<dbReference type="EMBL" id="MLJW01000361">
    <property type="protein sequence ID" value="OIQ88708.1"/>
    <property type="molecule type" value="Genomic_DNA"/>
</dbReference>
<dbReference type="AlphaFoldDB" id="A0A1J5R9C5"/>
<evidence type="ECO:0000256" key="1">
    <source>
        <dbReference type="SAM" id="Phobius"/>
    </source>
</evidence>
<keyword evidence="1" id="KW-0472">Membrane</keyword>
<keyword evidence="1" id="KW-1133">Transmembrane helix</keyword>
<protein>
    <submittedName>
        <fullName evidence="2">Uncharacterized protein</fullName>
    </submittedName>
</protein>
<feature type="transmembrane region" description="Helical" evidence="1">
    <location>
        <begin position="44"/>
        <end position="62"/>
    </location>
</feature>
<name>A0A1J5R9C5_9ZZZZ</name>